<sequence length="29" mass="2686">MAPSPDCGRSDPGAPGSRAAGAPVCSPSS</sequence>
<evidence type="ECO:0000313" key="2">
    <source>
        <dbReference type="EMBL" id="MBP2367531.1"/>
    </source>
</evidence>
<gene>
    <name evidence="2" type="ORF">JOF36_003227</name>
</gene>
<feature type="region of interest" description="Disordered" evidence="1">
    <location>
        <begin position="1"/>
        <end position="29"/>
    </location>
</feature>
<dbReference type="Proteomes" id="UP001519295">
    <property type="component" value="Unassembled WGS sequence"/>
</dbReference>
<name>A0ABS4VUD5_9PSEU</name>
<organism evidence="2 3">
    <name type="scientific">Pseudonocardia parietis</name>
    <dbReference type="NCBI Taxonomy" id="570936"/>
    <lineage>
        <taxon>Bacteria</taxon>
        <taxon>Bacillati</taxon>
        <taxon>Actinomycetota</taxon>
        <taxon>Actinomycetes</taxon>
        <taxon>Pseudonocardiales</taxon>
        <taxon>Pseudonocardiaceae</taxon>
        <taxon>Pseudonocardia</taxon>
    </lineage>
</organism>
<protein>
    <submittedName>
        <fullName evidence="2">Uncharacterized protein</fullName>
    </submittedName>
</protein>
<feature type="compositionally biased region" description="Low complexity" evidence="1">
    <location>
        <begin position="12"/>
        <end position="23"/>
    </location>
</feature>
<accession>A0ABS4VUD5</accession>
<reference evidence="2 3" key="1">
    <citation type="submission" date="2021-03" db="EMBL/GenBank/DDBJ databases">
        <title>Sequencing the genomes of 1000 actinobacteria strains.</title>
        <authorList>
            <person name="Klenk H.-P."/>
        </authorList>
    </citation>
    <scope>NUCLEOTIDE SEQUENCE [LARGE SCALE GENOMIC DNA]</scope>
    <source>
        <strain evidence="2 3">DSM 45256</strain>
    </source>
</reference>
<evidence type="ECO:0000256" key="1">
    <source>
        <dbReference type="SAM" id="MobiDB-lite"/>
    </source>
</evidence>
<proteinExistence type="predicted"/>
<comment type="caution">
    <text evidence="2">The sequence shown here is derived from an EMBL/GenBank/DDBJ whole genome shotgun (WGS) entry which is preliminary data.</text>
</comment>
<keyword evidence="3" id="KW-1185">Reference proteome</keyword>
<dbReference type="EMBL" id="JAGINU010000001">
    <property type="protein sequence ID" value="MBP2367531.1"/>
    <property type="molecule type" value="Genomic_DNA"/>
</dbReference>
<evidence type="ECO:0000313" key="3">
    <source>
        <dbReference type="Proteomes" id="UP001519295"/>
    </source>
</evidence>